<dbReference type="Gene3D" id="3.40.50.12780">
    <property type="entry name" value="N-terminal domain of ligase-like"/>
    <property type="match status" value="1"/>
</dbReference>
<reference evidence="5" key="1">
    <citation type="journal article" date="2015" name="Proc. Natl. Acad. Sci. U.S.A.">
        <title>Networks of energetic and metabolic interactions define dynamics in microbial communities.</title>
        <authorList>
            <person name="Embree M."/>
            <person name="Liu J.K."/>
            <person name="Al-Bassam M.M."/>
            <person name="Zengler K."/>
        </authorList>
    </citation>
    <scope>NUCLEOTIDE SEQUENCE</scope>
</reference>
<dbReference type="AlphaFoldDB" id="A0A0W8FQJ8"/>
<dbReference type="GO" id="GO:0004467">
    <property type="term" value="F:long-chain fatty acid-CoA ligase activity"/>
    <property type="evidence" value="ECO:0007669"/>
    <property type="project" value="UniProtKB-EC"/>
</dbReference>
<dbReference type="SMART" id="SM00563">
    <property type="entry name" value="PlsC"/>
    <property type="match status" value="1"/>
</dbReference>
<dbReference type="InterPro" id="IPR000873">
    <property type="entry name" value="AMP-dep_synth/lig_dom"/>
</dbReference>
<dbReference type="FunFam" id="3.40.50.12780:FF:000013">
    <property type="entry name" value="Long-chain-fatty-acid--AMP ligase FadD32"/>
    <property type="match status" value="1"/>
</dbReference>
<dbReference type="CDD" id="cd05931">
    <property type="entry name" value="FAAL"/>
    <property type="match status" value="1"/>
</dbReference>
<dbReference type="SUPFAM" id="SSF47336">
    <property type="entry name" value="ACP-like"/>
    <property type="match status" value="1"/>
</dbReference>
<keyword evidence="3" id="KW-0472">Membrane</keyword>
<keyword evidence="3" id="KW-1133">Transmembrane helix</keyword>
<dbReference type="PANTHER" id="PTHR22754">
    <property type="entry name" value="DISCO-INTERACTING PROTEIN 2 DIP2 -RELATED"/>
    <property type="match status" value="1"/>
</dbReference>
<evidence type="ECO:0000259" key="4">
    <source>
        <dbReference type="PROSITE" id="PS50075"/>
    </source>
</evidence>
<keyword evidence="2 5" id="KW-0436">Ligase</keyword>
<dbReference type="SUPFAM" id="SSF69593">
    <property type="entry name" value="Glycerol-3-phosphate (1)-acyltransferase"/>
    <property type="match status" value="1"/>
</dbReference>
<dbReference type="EMBL" id="LNQE01000916">
    <property type="protein sequence ID" value="KUG23205.1"/>
    <property type="molecule type" value="Genomic_DNA"/>
</dbReference>
<feature type="domain" description="Carrier" evidence="4">
    <location>
        <begin position="12"/>
        <end position="92"/>
    </location>
</feature>
<evidence type="ECO:0000256" key="2">
    <source>
        <dbReference type="ARBA" id="ARBA00022598"/>
    </source>
</evidence>
<feature type="transmembrane region" description="Helical" evidence="3">
    <location>
        <begin position="187"/>
        <end position="205"/>
    </location>
</feature>
<evidence type="ECO:0000313" key="5">
    <source>
        <dbReference type="EMBL" id="KUG23205.1"/>
    </source>
</evidence>
<keyword evidence="3" id="KW-0812">Transmembrane</keyword>
<dbReference type="Pfam" id="PF01553">
    <property type="entry name" value="Acyltransferase"/>
    <property type="match status" value="1"/>
</dbReference>
<dbReference type="Gene3D" id="1.10.1200.10">
    <property type="entry name" value="ACP-like"/>
    <property type="match status" value="1"/>
</dbReference>
<comment type="caution">
    <text evidence="5">The sequence shown here is derived from an EMBL/GenBank/DDBJ whole genome shotgun (WGS) entry which is preliminary data.</text>
</comment>
<dbReference type="GO" id="GO:0016746">
    <property type="term" value="F:acyltransferase activity"/>
    <property type="evidence" value="ECO:0007669"/>
    <property type="project" value="InterPro"/>
</dbReference>
<dbReference type="PANTHER" id="PTHR22754:SF32">
    <property type="entry name" value="DISCO-INTERACTING PROTEIN 2"/>
    <property type="match status" value="1"/>
</dbReference>
<dbReference type="Gene3D" id="3.30.300.30">
    <property type="match status" value="1"/>
</dbReference>
<dbReference type="InterPro" id="IPR045851">
    <property type="entry name" value="AMP-bd_C_sf"/>
</dbReference>
<dbReference type="InterPro" id="IPR002123">
    <property type="entry name" value="Plipid/glycerol_acylTrfase"/>
</dbReference>
<dbReference type="InterPro" id="IPR036736">
    <property type="entry name" value="ACP-like_sf"/>
</dbReference>
<dbReference type="GO" id="GO:0070566">
    <property type="term" value="F:adenylyltransferase activity"/>
    <property type="evidence" value="ECO:0007669"/>
    <property type="project" value="TreeGrafter"/>
</dbReference>
<dbReference type="EC" id="6.2.1.3" evidence="5"/>
<dbReference type="PROSITE" id="PS50075">
    <property type="entry name" value="CARRIER"/>
    <property type="match status" value="1"/>
</dbReference>
<dbReference type="InterPro" id="IPR042099">
    <property type="entry name" value="ANL_N_sf"/>
</dbReference>
<dbReference type="SUPFAM" id="SSF56801">
    <property type="entry name" value="Acetyl-CoA synthetase-like"/>
    <property type="match status" value="1"/>
</dbReference>
<dbReference type="PROSITE" id="PS00455">
    <property type="entry name" value="AMP_BINDING"/>
    <property type="match status" value="1"/>
</dbReference>
<protein>
    <submittedName>
        <fullName evidence="5">Long-chain-fatty-acid--coa ligase</fullName>
        <ecNumber evidence="5">6.2.1.3</ecNumber>
    </submittedName>
</protein>
<dbReference type="GO" id="GO:0006633">
    <property type="term" value="P:fatty acid biosynthetic process"/>
    <property type="evidence" value="ECO:0007669"/>
    <property type="project" value="TreeGrafter"/>
</dbReference>
<comment type="similarity">
    <text evidence="1">Belongs to the ATP-dependent AMP-binding enzyme family.</text>
</comment>
<sequence length="945" mass="105647">MNGNRTNINSDKSIDVLLQAIKELVVELHPSWPKTRKILPQSLLTQDLGLDSLARVELLTRIERSFGVTLEEKIFIDAETPRDLWRAIIKAGPSLVHVTATEIKEVEIGEVHDLPFGAKTLVDVLKWHVENNPERPHISFYSDEGDGEIITYRQLGDGAQAVAAGLQDKGLLPGDTVSIMLPTSREYFFTFMGILLAGGIPVPIYPPFRMNQLEDHMRRHSAILKNCEAKIMVIIPEAKRFAQVLKAQVESMHTLATVEELISGKATYNRYTPAANDIAFLQYTSGSTGNPKGVMLTHANLLANIHALGEVAQVKSTDIIVSWLPLYHDMGLIGTWFSSLYYAAMLVVMSPLSFISRPQRWLWAFHRYRGTISAAPNFAYELCLKRLTDSDLQGLDLSSWRIACNGAEPVSPETLENFCRQFCKYGFKRETMMPVYGLAECSVGLSFPPLDRSPLIDKIDRDIFVNTGHAVPSAESDEKILQFVACGRPLPNHEVRIVDSAGRELPERYEGRLHFRGPSATSGYYHNTEDTKQLFDGDWLDSGDMAYIAGGDIFITGRKKDIIIRAGRNIYPQELEEAVGKIAGIRKGNVVVFASKDTINQTEKLVVMAETREENMEKLNTIREEINTLAMDLVGTAADEVVLAPPGTVLKTSSGKIRRAGNRTLYESGRIGKGHKAAWWQMMRIAAFGILPELRRMWHGVKSGFYAVYCGALFFILAPITWVSVVLLPKESWRWFLMRKVAWFLAKASFTPVIVHGAENLPDKRSFILVSNHASYLDNFLMVAVLPLEFSFVAKAELRGSMLARLFLKRIQAEFVERFDRQKGVEDARRIASTARKGRNLLFFAEGTFTRIPGLRTFHMGAFEAAVEADVPVIPVAIRGTRSILRDVSMFPRRGTITVTIGNPVEPGSIKNKAVPDSWTTAIKLRDAVRAYILKHCGEPDLSGH</sequence>
<dbReference type="GO" id="GO:0005886">
    <property type="term" value="C:plasma membrane"/>
    <property type="evidence" value="ECO:0007669"/>
    <property type="project" value="TreeGrafter"/>
</dbReference>
<name>A0A0W8FQJ8_9ZZZZ</name>
<accession>A0A0W8FQJ8</accession>
<dbReference type="Pfam" id="PF00501">
    <property type="entry name" value="AMP-binding"/>
    <property type="match status" value="1"/>
</dbReference>
<dbReference type="InterPro" id="IPR009081">
    <property type="entry name" value="PP-bd_ACP"/>
</dbReference>
<proteinExistence type="inferred from homology"/>
<gene>
    <name evidence="5" type="ORF">ASZ90_007009</name>
</gene>
<evidence type="ECO:0000256" key="1">
    <source>
        <dbReference type="ARBA" id="ARBA00006432"/>
    </source>
</evidence>
<dbReference type="CDD" id="cd07989">
    <property type="entry name" value="LPLAT_AGPAT-like"/>
    <property type="match status" value="1"/>
</dbReference>
<dbReference type="InterPro" id="IPR040097">
    <property type="entry name" value="FAAL/FAAC"/>
</dbReference>
<evidence type="ECO:0000256" key="3">
    <source>
        <dbReference type="SAM" id="Phobius"/>
    </source>
</evidence>
<dbReference type="InterPro" id="IPR020845">
    <property type="entry name" value="AMP-binding_CS"/>
</dbReference>
<organism evidence="5">
    <name type="scientific">hydrocarbon metagenome</name>
    <dbReference type="NCBI Taxonomy" id="938273"/>
    <lineage>
        <taxon>unclassified sequences</taxon>
        <taxon>metagenomes</taxon>
        <taxon>ecological metagenomes</taxon>
    </lineage>
</organism>
<feature type="transmembrane region" description="Helical" evidence="3">
    <location>
        <begin position="333"/>
        <end position="355"/>
    </location>
</feature>
<dbReference type="Pfam" id="PF00550">
    <property type="entry name" value="PP-binding"/>
    <property type="match status" value="1"/>
</dbReference>
<feature type="transmembrane region" description="Helical" evidence="3">
    <location>
        <begin position="706"/>
        <end position="729"/>
    </location>
</feature>